<proteinExistence type="predicted"/>
<sequence length="129" mass="14506">MKLTTVLQLWITLPFSRTVLADPKVIAYFKQHYEGDRYAEIPVTGECIEPDDWDGKEFSIQVTEASCDIFIYDRDAPVDPCGHSFYAALGPQGTDGMSIREYYSWSIKCYPDKACSSGAEEDCGLTIEL</sequence>
<comment type="caution">
    <text evidence="2">The sequence shown here is derived from an EMBL/GenBank/DDBJ whole genome shotgun (WGS) entry which is preliminary data.</text>
</comment>
<keyword evidence="1" id="KW-0732">Signal</keyword>
<dbReference type="EMBL" id="BAUL01000020">
    <property type="protein sequence ID" value="GAD92214.1"/>
    <property type="molecule type" value="Genomic_DNA"/>
</dbReference>
<accession>V5F8F7</accession>
<protein>
    <submittedName>
        <fullName evidence="2">Uncharacterized protein</fullName>
    </submittedName>
</protein>
<keyword evidence="3" id="KW-1185">Reference proteome</keyword>
<dbReference type="Proteomes" id="UP000018001">
    <property type="component" value="Unassembled WGS sequence"/>
</dbReference>
<feature type="chain" id="PRO_5004732718" evidence="1">
    <location>
        <begin position="22"/>
        <end position="129"/>
    </location>
</feature>
<dbReference type="InParanoid" id="V5F8F7"/>
<evidence type="ECO:0000313" key="2">
    <source>
        <dbReference type="EMBL" id="GAD92214.1"/>
    </source>
</evidence>
<evidence type="ECO:0000256" key="1">
    <source>
        <dbReference type="SAM" id="SignalP"/>
    </source>
</evidence>
<feature type="signal peptide" evidence="1">
    <location>
        <begin position="1"/>
        <end position="21"/>
    </location>
</feature>
<evidence type="ECO:0000313" key="3">
    <source>
        <dbReference type="Proteomes" id="UP000018001"/>
    </source>
</evidence>
<dbReference type="OrthoDB" id="10309353at2759"/>
<name>V5F8F7_BYSSN</name>
<dbReference type="HOGENOM" id="CLU_1948533_0_0_1"/>
<reference evidence="3" key="1">
    <citation type="journal article" date="2014" name="Genome Announc.">
        <title>Draft genome sequence of the formaldehyde-resistant fungus Byssochlamys spectabilis No. 5 (anamorph Paecilomyces variotii No. 5) (NBRC109023).</title>
        <authorList>
            <person name="Oka T."/>
            <person name="Ekino K."/>
            <person name="Fukuda K."/>
            <person name="Nomura Y."/>
        </authorList>
    </citation>
    <scope>NUCLEOTIDE SEQUENCE [LARGE SCALE GENOMIC DNA]</scope>
    <source>
        <strain evidence="3">No. 5 / NBRC 109023</strain>
    </source>
</reference>
<gene>
    <name evidence="2" type="ORF">PVAR5_0804</name>
</gene>
<organism evidence="2 3">
    <name type="scientific">Byssochlamys spectabilis (strain No. 5 / NBRC 109023)</name>
    <name type="common">Paecilomyces variotii</name>
    <dbReference type="NCBI Taxonomy" id="1356009"/>
    <lineage>
        <taxon>Eukaryota</taxon>
        <taxon>Fungi</taxon>
        <taxon>Dikarya</taxon>
        <taxon>Ascomycota</taxon>
        <taxon>Pezizomycotina</taxon>
        <taxon>Eurotiomycetes</taxon>
        <taxon>Eurotiomycetidae</taxon>
        <taxon>Eurotiales</taxon>
        <taxon>Thermoascaceae</taxon>
        <taxon>Paecilomyces</taxon>
    </lineage>
</organism>
<dbReference type="AlphaFoldDB" id="V5F8F7"/>